<dbReference type="InterPro" id="IPR023381">
    <property type="entry name" value="YP001051499.1-like_dom_sf"/>
</dbReference>
<dbReference type="Pfam" id="PF04222">
    <property type="entry name" value="DUF416"/>
    <property type="match status" value="1"/>
</dbReference>
<name>A0YBZ2_9GAMM</name>
<dbReference type="eggNOG" id="COG3068">
    <property type="taxonomic scope" value="Bacteria"/>
</dbReference>
<dbReference type="Proteomes" id="UP000004931">
    <property type="component" value="Unassembled WGS sequence"/>
</dbReference>
<evidence type="ECO:0000313" key="2">
    <source>
        <dbReference type="Proteomes" id="UP000004931"/>
    </source>
</evidence>
<comment type="caution">
    <text evidence="1">The sequence shown here is derived from an EMBL/GenBank/DDBJ whole genome shotgun (WGS) entry which is preliminary data.</text>
</comment>
<dbReference type="EMBL" id="AAVT01000003">
    <property type="protein sequence ID" value="EAW31311.1"/>
    <property type="molecule type" value="Genomic_DNA"/>
</dbReference>
<accession>A0YBZ2</accession>
<gene>
    <name evidence="1" type="ORF">GP2143_07174</name>
</gene>
<dbReference type="InterPro" id="IPR007338">
    <property type="entry name" value="DUF416"/>
</dbReference>
<protein>
    <recommendedName>
        <fullName evidence="3">DUF416 family protein</fullName>
    </recommendedName>
</protein>
<dbReference type="STRING" id="247633.GP2143_07174"/>
<dbReference type="AlphaFoldDB" id="A0YBZ2"/>
<reference evidence="1 2" key="1">
    <citation type="journal article" date="2010" name="J. Bacteriol.">
        <title>Genome sequence of the oligotrophic marine Gammaproteobacterium HTCC2143, isolated from the Oregon Coast.</title>
        <authorList>
            <person name="Oh H.M."/>
            <person name="Kang I."/>
            <person name="Ferriera S."/>
            <person name="Giovannoni S.J."/>
            <person name="Cho J.C."/>
        </authorList>
    </citation>
    <scope>NUCLEOTIDE SEQUENCE [LARGE SCALE GENOMIC DNA]</scope>
    <source>
        <strain evidence="1 2">HTCC2143</strain>
    </source>
</reference>
<keyword evidence="2" id="KW-1185">Reference proteome</keyword>
<organism evidence="1 2">
    <name type="scientific">marine gamma proteobacterium HTCC2143</name>
    <dbReference type="NCBI Taxonomy" id="247633"/>
    <lineage>
        <taxon>Bacteria</taxon>
        <taxon>Pseudomonadati</taxon>
        <taxon>Pseudomonadota</taxon>
        <taxon>Gammaproteobacteria</taxon>
        <taxon>Cellvibrionales</taxon>
        <taxon>Spongiibacteraceae</taxon>
        <taxon>BD1-7 clade</taxon>
    </lineage>
</organism>
<sequence>MNGEIVKSQSKQKKPTDELSLLAYGAGLVARMYPNYALFTELTETRDHLVFSNILNLVWEYISGKNQRIDFEKQQDKLEAITPDPDSFDLYGVWPALDATVALGSLLSACERWDVDEINAIELVSLSTIDQYLDVTAGGDDNNRLYSAERQYSEALCSVIEENKDNRGGLVMAVKGLVRDVVVSNIGLEAG</sequence>
<evidence type="ECO:0008006" key="3">
    <source>
        <dbReference type="Google" id="ProtNLM"/>
    </source>
</evidence>
<dbReference type="Gene3D" id="1.20.1590.10">
    <property type="entry name" value="YP_001051499.1 domain like"/>
    <property type="match status" value="1"/>
</dbReference>
<evidence type="ECO:0000313" key="1">
    <source>
        <dbReference type="EMBL" id="EAW31311.1"/>
    </source>
</evidence>
<dbReference type="OrthoDB" id="9204516at2"/>
<proteinExistence type="predicted"/>